<dbReference type="PROSITE" id="PS50048">
    <property type="entry name" value="ZN2_CY6_FUNGAL_2"/>
    <property type="match status" value="1"/>
</dbReference>
<dbReference type="InterPro" id="IPR052400">
    <property type="entry name" value="Zn2-C6_fungal_TF"/>
</dbReference>
<dbReference type="Pfam" id="PF00172">
    <property type="entry name" value="Zn_clus"/>
    <property type="match status" value="1"/>
</dbReference>
<dbReference type="AlphaFoldDB" id="A0A3N4KA27"/>
<dbReference type="STRING" id="1336337.A0A3N4KA27"/>
<sequence length="500" mass="57192">MPGPGGSRKSHTKSRKGCKTCKRRHIRCDESFPQCRNCTKHNVRCDYMDTPHDVVPPLVTGDPDLGTSPQDQLELDQWVRSGEYPFPNLGIGNQLLPSRYTPTDLRLIHHISSVATQMQSAEPDKYSIWTKRVPMFLRIAANNDYVMHSLLALSASHLSWLTTCSATMHLAYQHRGSALKGLQEAIGAFSKENSDAVLAASILLSWQATDWRMWASLMQGTSTVINAMQEWKHDSEFGEFMEEKRIFSRTPFQPQIEDPERDKQVLEHVYEALKRLEPYVSGKVEETRGLNDLMNFIQNLQRYVPIQSAEEQFEFIHPLRAWLFFLPIDFLKRVKRDPSVMILLAHFYGVALAVEPLFPAVGAAYFGTMSVGPVEEIHRNLLRQRDRMDAGELQWPISLMEFPLNMVHEFRQRMGWRRIWDTEESEGGDIDMEGGGRSPRVLHAPLCTNLDGFDSDFSTAFRYIYIGWWEGELGCLKLYELVTAEGNKVLVDVCCEMGVV</sequence>
<dbReference type="Gene3D" id="4.10.240.10">
    <property type="entry name" value="Zn(2)-C6 fungal-type DNA-binding domain"/>
    <property type="match status" value="1"/>
</dbReference>
<accession>A0A3N4KA27</accession>
<dbReference type="GO" id="GO:0008270">
    <property type="term" value="F:zinc ion binding"/>
    <property type="evidence" value="ECO:0007669"/>
    <property type="project" value="InterPro"/>
</dbReference>
<dbReference type="SUPFAM" id="SSF57701">
    <property type="entry name" value="Zn2/Cys6 DNA-binding domain"/>
    <property type="match status" value="1"/>
</dbReference>
<evidence type="ECO:0000313" key="4">
    <source>
        <dbReference type="Proteomes" id="UP000276215"/>
    </source>
</evidence>
<organism evidence="3 4">
    <name type="scientific">Choiromyces venosus 120613-1</name>
    <dbReference type="NCBI Taxonomy" id="1336337"/>
    <lineage>
        <taxon>Eukaryota</taxon>
        <taxon>Fungi</taxon>
        <taxon>Dikarya</taxon>
        <taxon>Ascomycota</taxon>
        <taxon>Pezizomycotina</taxon>
        <taxon>Pezizomycetes</taxon>
        <taxon>Pezizales</taxon>
        <taxon>Tuberaceae</taxon>
        <taxon>Choiromyces</taxon>
    </lineage>
</organism>
<name>A0A3N4KA27_9PEZI</name>
<dbReference type="PANTHER" id="PTHR47657">
    <property type="entry name" value="STEROL REGULATORY ELEMENT-BINDING PROTEIN ECM22"/>
    <property type="match status" value="1"/>
</dbReference>
<dbReference type="InterPro" id="IPR036864">
    <property type="entry name" value="Zn2-C6_fun-type_DNA-bd_sf"/>
</dbReference>
<gene>
    <name evidence="3" type="ORF">L873DRAFT_1660174</name>
</gene>
<feature type="domain" description="Zn(2)-C6 fungal-type" evidence="2">
    <location>
        <begin position="17"/>
        <end position="47"/>
    </location>
</feature>
<evidence type="ECO:0000259" key="2">
    <source>
        <dbReference type="PROSITE" id="PS50048"/>
    </source>
</evidence>
<dbReference type="OrthoDB" id="1924260at2759"/>
<dbReference type="PROSITE" id="PS00463">
    <property type="entry name" value="ZN2_CY6_FUNGAL_1"/>
    <property type="match status" value="1"/>
</dbReference>
<dbReference type="EMBL" id="ML120351">
    <property type="protein sequence ID" value="RPB06209.1"/>
    <property type="molecule type" value="Genomic_DNA"/>
</dbReference>
<dbReference type="Proteomes" id="UP000276215">
    <property type="component" value="Unassembled WGS sequence"/>
</dbReference>
<keyword evidence="1" id="KW-0539">Nucleus</keyword>
<dbReference type="CDD" id="cd00067">
    <property type="entry name" value="GAL4"/>
    <property type="match status" value="1"/>
</dbReference>
<proteinExistence type="predicted"/>
<dbReference type="GO" id="GO:0000981">
    <property type="term" value="F:DNA-binding transcription factor activity, RNA polymerase II-specific"/>
    <property type="evidence" value="ECO:0007669"/>
    <property type="project" value="InterPro"/>
</dbReference>
<dbReference type="InterPro" id="IPR021858">
    <property type="entry name" value="Fun_TF"/>
</dbReference>
<reference evidence="3 4" key="1">
    <citation type="journal article" date="2018" name="Nat. Ecol. Evol.">
        <title>Pezizomycetes genomes reveal the molecular basis of ectomycorrhizal truffle lifestyle.</title>
        <authorList>
            <person name="Murat C."/>
            <person name="Payen T."/>
            <person name="Noel B."/>
            <person name="Kuo A."/>
            <person name="Morin E."/>
            <person name="Chen J."/>
            <person name="Kohler A."/>
            <person name="Krizsan K."/>
            <person name="Balestrini R."/>
            <person name="Da Silva C."/>
            <person name="Montanini B."/>
            <person name="Hainaut M."/>
            <person name="Levati E."/>
            <person name="Barry K.W."/>
            <person name="Belfiori B."/>
            <person name="Cichocki N."/>
            <person name="Clum A."/>
            <person name="Dockter R.B."/>
            <person name="Fauchery L."/>
            <person name="Guy J."/>
            <person name="Iotti M."/>
            <person name="Le Tacon F."/>
            <person name="Lindquist E.A."/>
            <person name="Lipzen A."/>
            <person name="Malagnac F."/>
            <person name="Mello A."/>
            <person name="Molinier V."/>
            <person name="Miyauchi S."/>
            <person name="Poulain J."/>
            <person name="Riccioni C."/>
            <person name="Rubini A."/>
            <person name="Sitrit Y."/>
            <person name="Splivallo R."/>
            <person name="Traeger S."/>
            <person name="Wang M."/>
            <person name="Zifcakova L."/>
            <person name="Wipf D."/>
            <person name="Zambonelli A."/>
            <person name="Paolocci F."/>
            <person name="Nowrousian M."/>
            <person name="Ottonello S."/>
            <person name="Baldrian P."/>
            <person name="Spatafora J.W."/>
            <person name="Henrissat B."/>
            <person name="Nagy L.G."/>
            <person name="Aury J.M."/>
            <person name="Wincker P."/>
            <person name="Grigoriev I.V."/>
            <person name="Bonfante P."/>
            <person name="Martin F.M."/>
        </authorList>
    </citation>
    <scope>NUCLEOTIDE SEQUENCE [LARGE SCALE GENOMIC DNA]</scope>
    <source>
        <strain evidence="3 4">120613-1</strain>
    </source>
</reference>
<evidence type="ECO:0000313" key="3">
    <source>
        <dbReference type="EMBL" id="RPB06209.1"/>
    </source>
</evidence>
<evidence type="ECO:0000256" key="1">
    <source>
        <dbReference type="ARBA" id="ARBA00023242"/>
    </source>
</evidence>
<dbReference type="Pfam" id="PF11951">
    <property type="entry name" value="Fungal_trans_2"/>
    <property type="match status" value="1"/>
</dbReference>
<keyword evidence="4" id="KW-1185">Reference proteome</keyword>
<dbReference type="SMART" id="SM00066">
    <property type="entry name" value="GAL4"/>
    <property type="match status" value="1"/>
</dbReference>
<protein>
    <recommendedName>
        <fullName evidence="2">Zn(2)-C6 fungal-type domain-containing protein</fullName>
    </recommendedName>
</protein>
<dbReference type="InterPro" id="IPR001138">
    <property type="entry name" value="Zn2Cys6_DnaBD"/>
</dbReference>
<dbReference type="PANTHER" id="PTHR47657:SF12">
    <property type="entry name" value="ZN(II)2CYS6 TRANSCRIPTION FACTOR (EUROFUNG)"/>
    <property type="match status" value="1"/>
</dbReference>